<evidence type="ECO:0000313" key="3">
    <source>
        <dbReference type="Proteomes" id="UP000308230"/>
    </source>
</evidence>
<dbReference type="NCBIfam" id="TIGR02867">
    <property type="entry name" value="spore_II_P"/>
    <property type="match status" value="1"/>
</dbReference>
<keyword evidence="3" id="KW-1185">Reference proteome</keyword>
<keyword evidence="1" id="KW-0812">Transmembrane</keyword>
<proteinExistence type="predicted"/>
<feature type="transmembrane region" description="Helical" evidence="1">
    <location>
        <begin position="12"/>
        <end position="31"/>
    </location>
</feature>
<dbReference type="SUPFAM" id="SSF53187">
    <property type="entry name" value="Zn-dependent exopeptidases"/>
    <property type="match status" value="1"/>
</dbReference>
<dbReference type="EMBL" id="SWLG01000004">
    <property type="protein sequence ID" value="TLS38357.1"/>
    <property type="molecule type" value="Genomic_DNA"/>
</dbReference>
<keyword evidence="1" id="KW-0472">Membrane</keyword>
<sequence length="384" mass="42968">MYGQPRERHLRTISFFIILGLIVLFIMVGFITSSESKYRLSSSMLHEWITSFSTEALVYTMGWENPYFTQVLPEGSEPPALSSVAFQFATSVKPGDIRSLLGRELPGFALYDSKILIAGEGTDYTNLPNESAPPVEELLKERKVAEEQLKVSDPQQPIAPPVQTTNGKKVVYIYHTHSWESFLPLLGLEGSKDTNKASDGKTNITLIGEKLGEELEKRGIGTQVDTTNIGSVLNNKGWDSYKSYDASRPIVQSAMGSNQDLQFFFDLHRDSFREKVTTATINNKSYARTFFVIGKENPHYEQNYQMATELHKALEKRYPGLSRGVIEKQGKGVNGVYNQDLSPNSLLIEIGGVDNSIEELNRTVVALAEVISDFYWQAQKVSAE</sequence>
<dbReference type="InterPro" id="IPR010897">
    <property type="entry name" value="Spore_II_P"/>
</dbReference>
<accession>A0A5R9F447</accession>
<dbReference type="Pfam" id="PF07454">
    <property type="entry name" value="SpoIIP"/>
    <property type="match status" value="1"/>
</dbReference>
<evidence type="ECO:0000313" key="2">
    <source>
        <dbReference type="EMBL" id="TLS38357.1"/>
    </source>
</evidence>
<organism evidence="2 3">
    <name type="scientific">Exobacillus caeni</name>
    <dbReference type="NCBI Taxonomy" id="2574798"/>
    <lineage>
        <taxon>Bacteria</taxon>
        <taxon>Bacillati</taxon>
        <taxon>Bacillota</taxon>
        <taxon>Bacilli</taxon>
        <taxon>Bacillales</taxon>
        <taxon>Guptibacillaceae</taxon>
        <taxon>Exobacillus</taxon>
    </lineage>
</organism>
<name>A0A5R9F447_9BACL</name>
<dbReference type="AlphaFoldDB" id="A0A5R9F447"/>
<dbReference type="OrthoDB" id="1633470at2"/>
<gene>
    <name evidence="2" type="ORF">FCL54_06925</name>
</gene>
<reference evidence="2 3" key="1">
    <citation type="submission" date="2019-04" db="EMBL/GenBank/DDBJ databases">
        <title>Bacillus caeni sp. nov., a bacterium isolated from mangrove sediment.</title>
        <authorList>
            <person name="Huang H."/>
            <person name="Mo K."/>
            <person name="Hu Y."/>
        </authorList>
    </citation>
    <scope>NUCLEOTIDE SEQUENCE [LARGE SCALE GENOMIC DNA]</scope>
    <source>
        <strain evidence="2 3">HB172195</strain>
    </source>
</reference>
<keyword evidence="1" id="KW-1133">Transmembrane helix</keyword>
<dbReference type="Proteomes" id="UP000308230">
    <property type="component" value="Unassembled WGS sequence"/>
</dbReference>
<protein>
    <submittedName>
        <fullName evidence="2">Stage II sporulation protein P</fullName>
    </submittedName>
</protein>
<evidence type="ECO:0000256" key="1">
    <source>
        <dbReference type="SAM" id="Phobius"/>
    </source>
</evidence>
<comment type="caution">
    <text evidence="2">The sequence shown here is derived from an EMBL/GenBank/DDBJ whole genome shotgun (WGS) entry which is preliminary data.</text>
</comment>